<dbReference type="GO" id="GO:0046540">
    <property type="term" value="C:U4/U6 x U5 tri-snRNP complex"/>
    <property type="evidence" value="ECO:0007669"/>
    <property type="project" value="TreeGrafter"/>
</dbReference>
<keyword evidence="6" id="KW-1185">Reference proteome</keyword>
<evidence type="ECO:0000259" key="4">
    <source>
        <dbReference type="SMART" id="SM00500"/>
    </source>
</evidence>
<dbReference type="PROSITE" id="PS00678">
    <property type="entry name" value="WD_REPEATS_1"/>
    <property type="match status" value="3"/>
</dbReference>
<keyword evidence="1 3" id="KW-0853">WD repeat</keyword>
<feature type="repeat" description="WD" evidence="3">
    <location>
        <begin position="419"/>
        <end position="456"/>
    </location>
</feature>
<dbReference type="GO" id="GO:0017070">
    <property type="term" value="F:U6 snRNA binding"/>
    <property type="evidence" value="ECO:0007669"/>
    <property type="project" value="TreeGrafter"/>
</dbReference>
<dbReference type="PANTHER" id="PTHR19846">
    <property type="entry name" value="WD40 REPEAT PROTEIN"/>
    <property type="match status" value="1"/>
</dbReference>
<dbReference type="PANTHER" id="PTHR19846:SF0">
    <property type="entry name" value="PRE-MRNA PROCESSING FACTOR 4"/>
    <property type="match status" value="1"/>
</dbReference>
<dbReference type="EMBL" id="JALJOR010000010">
    <property type="protein sequence ID" value="KAK9810076.1"/>
    <property type="molecule type" value="Genomic_DNA"/>
</dbReference>
<dbReference type="PROSITE" id="PS50294">
    <property type="entry name" value="WD_REPEATS_REGION"/>
    <property type="match status" value="5"/>
</dbReference>
<feature type="domain" description="Pre-mRNA processing factor 4 (PRP4)-like" evidence="4">
    <location>
        <begin position="34"/>
        <end position="84"/>
    </location>
</feature>
<dbReference type="Pfam" id="PF08799">
    <property type="entry name" value="PRP4"/>
    <property type="match status" value="1"/>
</dbReference>
<evidence type="ECO:0000313" key="5">
    <source>
        <dbReference type="EMBL" id="KAK9810076.1"/>
    </source>
</evidence>
<dbReference type="PRINTS" id="PR00320">
    <property type="entry name" value="GPROTEINBRPT"/>
</dbReference>
<evidence type="ECO:0000256" key="1">
    <source>
        <dbReference type="ARBA" id="ARBA00022574"/>
    </source>
</evidence>
<keyword evidence="2" id="KW-0677">Repeat</keyword>
<dbReference type="InterPro" id="IPR015943">
    <property type="entry name" value="WD40/YVTN_repeat-like_dom_sf"/>
</dbReference>
<dbReference type="InterPro" id="IPR020472">
    <property type="entry name" value="WD40_PAC1"/>
</dbReference>
<feature type="repeat" description="WD" evidence="3">
    <location>
        <begin position="334"/>
        <end position="375"/>
    </location>
</feature>
<dbReference type="InterPro" id="IPR019775">
    <property type="entry name" value="WD40_repeat_CS"/>
</dbReference>
<dbReference type="SUPFAM" id="SSF50978">
    <property type="entry name" value="WD40 repeat-like"/>
    <property type="match status" value="1"/>
</dbReference>
<feature type="repeat" description="WD" evidence="3">
    <location>
        <begin position="250"/>
        <end position="291"/>
    </location>
</feature>
<feature type="repeat" description="WD" evidence="3">
    <location>
        <begin position="292"/>
        <end position="333"/>
    </location>
</feature>
<name>A0AAW1PNL1_9CHLO</name>
<organism evidence="5 6">
    <name type="scientific">[Myrmecia] bisecta</name>
    <dbReference type="NCBI Taxonomy" id="41462"/>
    <lineage>
        <taxon>Eukaryota</taxon>
        <taxon>Viridiplantae</taxon>
        <taxon>Chlorophyta</taxon>
        <taxon>core chlorophytes</taxon>
        <taxon>Trebouxiophyceae</taxon>
        <taxon>Trebouxiales</taxon>
        <taxon>Trebouxiaceae</taxon>
        <taxon>Myrmecia</taxon>
    </lineage>
</organism>
<sequence length="456" mass="50385">MSLPQAGQHAQQLQEELIRQVNERRRMRETVVPTSDADVRRMLRQMDEPITLFGEKEMERRDRLRRILSAMDEEEREAVAVEGNIQVMEEAPAVPELFYTEGLPGLKQARLQIAEFSLDRAAERLAGAKRKRESADEDEAGERQAAVEAAKAVIQQSSEIGDERPISSCAFQPGGRVLATAAWSGLVKLWGMPGGNKQLTIKAHDDRITGIAWHPDAGFSQSPDSVNLVTASADTTARLWSADGRLLRSLTGHADRLGRVAYHPMGCHVGTASFDQTWRLWDAETGTCILEQEGHSRSVYAVAFHRDGSLAGSGGLDAVGRIWDLRTGRTIMTLEGHVKDILSLDFSPNGYHVATGSNDNSCRIWDLRKRKAVYTLPGHRSLISQVTFEPNDGYYLLTAGYDNTSKLWDTSNYQLIKTLAGHEGKVMGADICPDGSGLIATVSYDRTVKLWAPDEV</sequence>
<feature type="repeat" description="WD" evidence="3">
    <location>
        <begin position="376"/>
        <end position="418"/>
    </location>
</feature>
<dbReference type="InterPro" id="IPR036285">
    <property type="entry name" value="PRP4-like_sf"/>
</dbReference>
<dbReference type="InterPro" id="IPR001680">
    <property type="entry name" value="WD40_rpt"/>
</dbReference>
<dbReference type="Gene3D" id="4.10.280.110">
    <property type="entry name" value="Pre-mRNA processing factor 4 domain"/>
    <property type="match status" value="1"/>
</dbReference>
<reference evidence="5 6" key="1">
    <citation type="journal article" date="2024" name="Nat. Commun.">
        <title>Phylogenomics reveals the evolutionary origins of lichenization in chlorophyte algae.</title>
        <authorList>
            <person name="Puginier C."/>
            <person name="Libourel C."/>
            <person name="Otte J."/>
            <person name="Skaloud P."/>
            <person name="Haon M."/>
            <person name="Grisel S."/>
            <person name="Petersen M."/>
            <person name="Berrin J.G."/>
            <person name="Delaux P.M."/>
            <person name="Dal Grande F."/>
            <person name="Keller J."/>
        </authorList>
    </citation>
    <scope>NUCLEOTIDE SEQUENCE [LARGE SCALE GENOMIC DNA]</scope>
    <source>
        <strain evidence="5 6">SAG 2043</strain>
    </source>
</reference>
<accession>A0AAW1PNL1</accession>
<dbReference type="GO" id="GO:0000398">
    <property type="term" value="P:mRNA splicing, via spliceosome"/>
    <property type="evidence" value="ECO:0007669"/>
    <property type="project" value="TreeGrafter"/>
</dbReference>
<dbReference type="Proteomes" id="UP001489004">
    <property type="component" value="Unassembled WGS sequence"/>
</dbReference>
<comment type="caution">
    <text evidence="5">The sequence shown here is derived from an EMBL/GenBank/DDBJ whole genome shotgun (WGS) entry which is preliminary data.</text>
</comment>
<gene>
    <name evidence="5" type="ORF">WJX72_004396</name>
</gene>
<dbReference type="CDD" id="cd00200">
    <property type="entry name" value="WD40"/>
    <property type="match status" value="1"/>
</dbReference>
<dbReference type="SUPFAM" id="SSF158230">
    <property type="entry name" value="PRP4-like"/>
    <property type="match status" value="1"/>
</dbReference>
<proteinExistence type="predicted"/>
<dbReference type="FunFam" id="2.130.10.10:FF:001211">
    <property type="entry name" value="CBN-PRP-4 protein"/>
    <property type="match status" value="1"/>
</dbReference>
<dbReference type="SMART" id="SM00500">
    <property type="entry name" value="SFM"/>
    <property type="match status" value="1"/>
</dbReference>
<dbReference type="Pfam" id="PF00400">
    <property type="entry name" value="WD40"/>
    <property type="match status" value="7"/>
</dbReference>
<evidence type="ECO:0000256" key="3">
    <source>
        <dbReference type="PROSITE-ProRule" id="PRU00221"/>
    </source>
</evidence>
<dbReference type="GO" id="GO:0030621">
    <property type="term" value="F:U4 snRNA binding"/>
    <property type="evidence" value="ECO:0007669"/>
    <property type="project" value="TreeGrafter"/>
</dbReference>
<evidence type="ECO:0000256" key="2">
    <source>
        <dbReference type="ARBA" id="ARBA00022737"/>
    </source>
</evidence>
<feature type="repeat" description="WD" evidence="3">
    <location>
        <begin position="201"/>
        <end position="241"/>
    </location>
</feature>
<dbReference type="SMART" id="SM00320">
    <property type="entry name" value="WD40"/>
    <property type="match status" value="7"/>
</dbReference>
<dbReference type="Gene3D" id="2.130.10.10">
    <property type="entry name" value="YVTN repeat-like/Quinoprotein amine dehydrogenase"/>
    <property type="match status" value="2"/>
</dbReference>
<dbReference type="InterPro" id="IPR014906">
    <property type="entry name" value="PRP4-like"/>
</dbReference>
<feature type="repeat" description="WD" evidence="3">
    <location>
        <begin position="159"/>
        <end position="200"/>
    </location>
</feature>
<dbReference type="InterPro" id="IPR036322">
    <property type="entry name" value="WD40_repeat_dom_sf"/>
</dbReference>
<evidence type="ECO:0000313" key="6">
    <source>
        <dbReference type="Proteomes" id="UP001489004"/>
    </source>
</evidence>
<dbReference type="PROSITE" id="PS50082">
    <property type="entry name" value="WD_REPEATS_2"/>
    <property type="match status" value="7"/>
</dbReference>
<protein>
    <recommendedName>
        <fullName evidence="4">Pre-mRNA processing factor 4 (PRP4)-like domain-containing protein</fullName>
    </recommendedName>
</protein>
<dbReference type="AlphaFoldDB" id="A0AAW1PNL1"/>